<gene>
    <name evidence="2" type="ORF">HMPREF9453_01661</name>
</gene>
<organism evidence="2 3">
    <name type="scientific">Dialister succinatiphilus YIT 11850</name>
    <dbReference type="NCBI Taxonomy" id="742743"/>
    <lineage>
        <taxon>Bacteria</taxon>
        <taxon>Bacillati</taxon>
        <taxon>Bacillota</taxon>
        <taxon>Negativicutes</taxon>
        <taxon>Veillonellales</taxon>
        <taxon>Veillonellaceae</taxon>
        <taxon>Dialister</taxon>
    </lineage>
</organism>
<keyword evidence="3" id="KW-1185">Reference proteome</keyword>
<dbReference type="AlphaFoldDB" id="H1D223"/>
<dbReference type="OrthoDB" id="9774907at2"/>
<dbReference type="Pfam" id="PF02223">
    <property type="entry name" value="Thymidylate_kin"/>
    <property type="match status" value="1"/>
</dbReference>
<dbReference type="SUPFAM" id="SSF52540">
    <property type="entry name" value="P-loop containing nucleoside triphosphate hydrolases"/>
    <property type="match status" value="1"/>
</dbReference>
<evidence type="ECO:0000259" key="1">
    <source>
        <dbReference type="Pfam" id="PF02223"/>
    </source>
</evidence>
<sequence>MTDLDTLYEVMKIVSGDSSNKTSDIPLFSFEGLPGSGKTTQIKLVTEQLERSYGKGYYIDLPTKSSIGLILKNLYSNPTKWNELRKKAPWFNPIFISADLRLALDEAKKEGARFAIMSRGILSTYYYNLDAYDRQSLNEQWDSLKNDLKAFIIPTAIIFLRLPVEEAHKRVIIRNRGPLRKMDEISEMKKDEVKLGEYLTRLNHIPVHYVNAAGTTKSVTSRIVKVLEGYFHDNHNGTI</sequence>
<accession>H1D223</accession>
<feature type="domain" description="Thymidylate kinase-like" evidence="1">
    <location>
        <begin position="30"/>
        <end position="197"/>
    </location>
</feature>
<dbReference type="Proteomes" id="UP000003277">
    <property type="component" value="Unassembled WGS sequence"/>
</dbReference>
<dbReference type="Gene3D" id="3.40.50.300">
    <property type="entry name" value="P-loop containing nucleotide triphosphate hydrolases"/>
    <property type="match status" value="1"/>
</dbReference>
<dbReference type="RefSeq" id="WP_008860155.1">
    <property type="nucleotide sequence ID" value="NZ_JH591188.1"/>
</dbReference>
<dbReference type="EMBL" id="ADLT01000053">
    <property type="protein sequence ID" value="EHO62371.1"/>
    <property type="molecule type" value="Genomic_DNA"/>
</dbReference>
<protein>
    <recommendedName>
        <fullName evidence="1">Thymidylate kinase-like domain-containing protein</fullName>
    </recommendedName>
</protein>
<name>H1D223_9FIRM</name>
<comment type="caution">
    <text evidence="2">The sequence shown here is derived from an EMBL/GenBank/DDBJ whole genome shotgun (WGS) entry which is preliminary data.</text>
</comment>
<evidence type="ECO:0000313" key="3">
    <source>
        <dbReference type="Proteomes" id="UP000003277"/>
    </source>
</evidence>
<proteinExistence type="predicted"/>
<dbReference type="HOGENOM" id="CLU_1159635_0_0_9"/>
<dbReference type="InterPro" id="IPR027417">
    <property type="entry name" value="P-loop_NTPase"/>
</dbReference>
<evidence type="ECO:0000313" key="2">
    <source>
        <dbReference type="EMBL" id="EHO62371.1"/>
    </source>
</evidence>
<reference evidence="2 3" key="1">
    <citation type="submission" date="2011-11" db="EMBL/GenBank/DDBJ databases">
        <title>The Genome Sequence of Dialister succinatiphilus YIT 11850.</title>
        <authorList>
            <consortium name="The Broad Institute Genome Sequencing Platform"/>
            <person name="Earl A."/>
            <person name="Ward D."/>
            <person name="Feldgarden M."/>
            <person name="Gevers D."/>
            <person name="Morotomi M."/>
            <person name="Young S.K."/>
            <person name="Zeng Q."/>
            <person name="Gargeya S."/>
            <person name="Fitzgerald M."/>
            <person name="Haas B."/>
            <person name="Abouelleil A."/>
            <person name="Alvarado L."/>
            <person name="Arachchi H.M."/>
            <person name="Berlin A."/>
            <person name="Brown A."/>
            <person name="Chapman S.B."/>
            <person name="Dunbar C."/>
            <person name="Gearin G."/>
            <person name="Goldberg J."/>
            <person name="Griggs A."/>
            <person name="Gujja S."/>
            <person name="Heiman D."/>
            <person name="Howarth C."/>
            <person name="Lui A."/>
            <person name="MacDonald P.J.P."/>
            <person name="Montmayeur A."/>
            <person name="Murphy C."/>
            <person name="Neiman D."/>
            <person name="Pearson M."/>
            <person name="Priest M."/>
            <person name="Roberts A."/>
            <person name="Saif S."/>
            <person name="Shea T."/>
            <person name="Sisk P."/>
            <person name="Stolte C."/>
            <person name="Sykes S."/>
            <person name="Wortman J."/>
            <person name="Nusbaum C."/>
            <person name="Birren B."/>
        </authorList>
    </citation>
    <scope>NUCLEOTIDE SEQUENCE [LARGE SCALE GENOMIC DNA]</scope>
    <source>
        <strain evidence="2 3">YIT 11850</strain>
    </source>
</reference>
<dbReference type="eggNOG" id="COG0125">
    <property type="taxonomic scope" value="Bacteria"/>
</dbReference>
<dbReference type="InterPro" id="IPR039430">
    <property type="entry name" value="Thymidylate_kin-like_dom"/>
</dbReference>
<dbReference type="STRING" id="742743.HMPREF9453_01661"/>